<feature type="region of interest" description="Disordered" evidence="1">
    <location>
        <begin position="416"/>
        <end position="454"/>
    </location>
</feature>
<accession>A0A6G9CR89</accession>
<evidence type="ECO:0000256" key="1">
    <source>
        <dbReference type="SAM" id="MobiDB-lite"/>
    </source>
</evidence>
<organism evidence="2 3">
    <name type="scientific">Rhodococcus erythropolis</name>
    <name type="common">Arthrobacter picolinophilus</name>
    <dbReference type="NCBI Taxonomy" id="1833"/>
    <lineage>
        <taxon>Bacteria</taxon>
        <taxon>Bacillati</taxon>
        <taxon>Actinomycetota</taxon>
        <taxon>Actinomycetes</taxon>
        <taxon>Mycobacteriales</taxon>
        <taxon>Nocardiaceae</taxon>
        <taxon>Rhodococcus</taxon>
        <taxon>Rhodococcus erythropolis group</taxon>
    </lineage>
</organism>
<protein>
    <submittedName>
        <fullName evidence="2">Uncharacterized protein</fullName>
    </submittedName>
</protein>
<reference evidence="2 3" key="1">
    <citation type="submission" date="2020-03" db="EMBL/GenBank/DDBJ databases">
        <title>Screen low temperature-resistant strains for efficient degradation of petroleum hydrocarbons under the low temperature.</title>
        <authorList>
            <person name="Wang Y."/>
            <person name="Chen J."/>
        </authorList>
    </citation>
    <scope>NUCLEOTIDE SEQUENCE [LARGE SCALE GENOMIC DNA]</scope>
    <source>
        <strain evidence="2 3">KB1</strain>
    </source>
</reference>
<feature type="compositionally biased region" description="Polar residues" evidence="1">
    <location>
        <begin position="422"/>
        <end position="454"/>
    </location>
</feature>
<proteinExistence type="predicted"/>
<sequence>MSKEQTDLKRAEKWTFALTVVSLIAGGTVVAGLVDRWSSSPSDDISVAATSSISMTSTPEEMAPEDLPEFSYVTPSAVYPTTIPGCESVEAPDDEHGISIFTSTGGDDAYDDPRFPWFSGAKAVSMSDAVADAIPDGVEIKFASPSRSLQFGPISAPSTSDELPEGWTIEDLASTDASATILRGEASGGLSVSVNSSKAPVPPCIAGSLVERRSLADGSVVDVQDSWSEINGQRTLSRSAFLYGIDGTRVHAYLDDTADRVGAEVQASGALPLTIDELVSLVSLPQLRITTPAPPGTAPLSPGCHGIPRDSGDVAELDRATIGRLNAVLEVRWRAVPPGFPILDAGPGTLTVSENDRSTACQRFLTRTGDSESTLNMTITGGQPLPKEPNKYDPSYYGHPLEFVTRPDGSVIERDERDYSTVPMTNDGSKAESTQETSRSVVVSRPNGTQVSVSSSAAIPNVPMTFEQLEFLATTEGLEIR</sequence>
<name>A0A6G9CR89_RHOER</name>
<dbReference type="EMBL" id="CP050124">
    <property type="protein sequence ID" value="QIP39226.1"/>
    <property type="molecule type" value="Genomic_DNA"/>
</dbReference>
<dbReference type="Proteomes" id="UP000502345">
    <property type="component" value="Chromosome"/>
</dbReference>
<evidence type="ECO:0000313" key="2">
    <source>
        <dbReference type="EMBL" id="QIP39226.1"/>
    </source>
</evidence>
<gene>
    <name evidence="2" type="ORF">G9444_1982</name>
</gene>
<dbReference type="AlphaFoldDB" id="A0A6G9CR89"/>
<evidence type="ECO:0000313" key="3">
    <source>
        <dbReference type="Proteomes" id="UP000502345"/>
    </source>
</evidence>
<dbReference type="RefSeq" id="WP_166501985.1">
    <property type="nucleotide sequence ID" value="NZ_CP050124.1"/>
</dbReference>